<dbReference type="Pfam" id="PF21193">
    <property type="entry name" value="NMD_SH3"/>
    <property type="match status" value="1"/>
</dbReference>
<dbReference type="InterPro" id="IPR048899">
    <property type="entry name" value="NMD_SH3"/>
</dbReference>
<dbReference type="GO" id="GO:0005737">
    <property type="term" value="C:cytoplasm"/>
    <property type="evidence" value="ECO:0007669"/>
    <property type="project" value="UniProtKB-SubCell"/>
</dbReference>
<evidence type="ECO:0000259" key="11">
    <source>
        <dbReference type="Pfam" id="PF21193"/>
    </source>
</evidence>
<evidence type="ECO:0000256" key="6">
    <source>
        <dbReference type="ARBA" id="ARBA00023242"/>
    </source>
</evidence>
<evidence type="ECO:0000259" key="10">
    <source>
        <dbReference type="Pfam" id="PF21192"/>
    </source>
</evidence>
<comment type="subcellular location">
    <subcellularLocation>
        <location evidence="7">Cytoplasm</location>
    </subcellularLocation>
    <subcellularLocation>
        <location evidence="7">Nucleus</location>
    </subcellularLocation>
</comment>
<dbReference type="GO" id="GO:0000055">
    <property type="term" value="P:ribosomal large subunit export from nucleus"/>
    <property type="evidence" value="ECO:0007669"/>
    <property type="project" value="TreeGrafter"/>
</dbReference>
<feature type="domain" description="60S ribosomal export protein NMD3 OB-fold" evidence="10">
    <location>
        <begin position="323"/>
        <end position="410"/>
    </location>
</feature>
<dbReference type="PANTHER" id="PTHR12746:SF2">
    <property type="entry name" value="60S RIBOSOMAL EXPORT PROTEIN NMD3"/>
    <property type="match status" value="1"/>
</dbReference>
<feature type="domain" description="Nmd3 N-terminal" evidence="9">
    <location>
        <begin position="26"/>
        <end position="256"/>
    </location>
</feature>
<reference evidence="12" key="1">
    <citation type="submission" date="2022-10" db="EMBL/GenBank/DDBJ databases">
        <title>Tapping the CABI collections for fungal endophytes: first genome assemblies for Collariella, Neodidymelliopsis, Ascochyta clinopodiicola, Didymella pomorum, Didymosphaeria variabile, Neocosmospora piperis and Neocucurbitaria cava.</title>
        <authorList>
            <person name="Hill R."/>
        </authorList>
    </citation>
    <scope>NUCLEOTIDE SEQUENCE</scope>
    <source>
        <strain evidence="12">IMI 355082</strain>
    </source>
</reference>
<evidence type="ECO:0000256" key="7">
    <source>
        <dbReference type="RuleBase" id="RU364108"/>
    </source>
</evidence>
<evidence type="ECO:0000313" key="12">
    <source>
        <dbReference type="EMBL" id="KAJ4385782.1"/>
    </source>
</evidence>
<gene>
    <name evidence="12" type="primary">NMD3</name>
    <name evidence="12" type="ORF">N0V93_010213</name>
</gene>
<dbReference type="InterPro" id="IPR048898">
    <property type="entry name" value="OB_NMD3"/>
</dbReference>
<keyword evidence="13" id="KW-1185">Reference proteome</keyword>
<dbReference type="AlphaFoldDB" id="A0A9W9CT68"/>
<keyword evidence="4 7" id="KW-0963">Cytoplasm</keyword>
<dbReference type="GO" id="GO:0015031">
    <property type="term" value="P:protein transport"/>
    <property type="evidence" value="ECO:0007669"/>
    <property type="project" value="UniProtKB-KW"/>
</dbReference>
<organism evidence="12 13">
    <name type="scientific">Gnomoniopsis smithogilvyi</name>
    <dbReference type="NCBI Taxonomy" id="1191159"/>
    <lineage>
        <taxon>Eukaryota</taxon>
        <taxon>Fungi</taxon>
        <taxon>Dikarya</taxon>
        <taxon>Ascomycota</taxon>
        <taxon>Pezizomycotina</taxon>
        <taxon>Sordariomycetes</taxon>
        <taxon>Sordariomycetidae</taxon>
        <taxon>Diaporthales</taxon>
        <taxon>Gnomoniaceae</taxon>
        <taxon>Gnomoniopsis</taxon>
    </lineage>
</organism>
<dbReference type="GO" id="GO:0043023">
    <property type="term" value="F:ribosomal large subunit binding"/>
    <property type="evidence" value="ECO:0007669"/>
    <property type="project" value="InterPro"/>
</dbReference>
<dbReference type="PANTHER" id="PTHR12746">
    <property type="entry name" value="NONSENSE-MEDIATED MRNA DECAY PROTEIN 3"/>
    <property type="match status" value="1"/>
</dbReference>
<dbReference type="OrthoDB" id="203821at2759"/>
<dbReference type="Pfam" id="PF04981">
    <property type="entry name" value="NMD3"/>
    <property type="match status" value="1"/>
</dbReference>
<evidence type="ECO:0000256" key="3">
    <source>
        <dbReference type="ARBA" id="ARBA00022448"/>
    </source>
</evidence>
<evidence type="ECO:0000256" key="8">
    <source>
        <dbReference type="SAM" id="MobiDB-lite"/>
    </source>
</evidence>
<evidence type="ECO:0000256" key="2">
    <source>
        <dbReference type="ARBA" id="ARBA00017035"/>
    </source>
</evidence>
<dbReference type="Proteomes" id="UP001140453">
    <property type="component" value="Unassembled WGS sequence"/>
</dbReference>
<sequence>MDVDMDGAVPMAPSGGTAMNGATILCYNCGAPIDGTTATGALCYDCVKLTHDISGGIQREGVLNFCRDCDRWLMPPQTWVVAPPESRELLALCLKKLRGMGRVRIIDASFIWTEPHSRRIKVKITVQDSVGDGVLMQQTFEVVYIVATQQCPDCAKSYTANVWRACVQVRQKVLHKRTFLYLEQLMLKHGAHRDTINIKEAKDGIDFFFAARNQAEKFVDFLKSVVPVHMKRSQELISEDQHTSKKSYKFAFSVEIVPICKDDLVCLPISMAKSLGNISPLVLCSRIGTSVYFLDPNTLQTADLSPDIYWRVPFVSLADAPSLVEFMVLNIELTGIEKGRWAVADVEVTRIDNMETTYNVRTHLGRFLQVGDSVMGYMLTGTNFNSPQFEAMEESHTYGSRIPDVVLVKKYWPRKRKNRNRNWRLKRMAKDEGELLPKKADQERMDNEYEMFLRDVEEDEELRAALALYKNTNKNKKPEGAMDVDSASVAETEGTEDDDIPKVNMDELLEDFEELTVEDQK</sequence>
<keyword evidence="3 7" id="KW-0813">Transport</keyword>
<keyword evidence="5 7" id="KW-0653">Protein transport</keyword>
<evidence type="ECO:0000259" key="9">
    <source>
        <dbReference type="Pfam" id="PF04981"/>
    </source>
</evidence>
<dbReference type="GO" id="GO:0005634">
    <property type="term" value="C:nucleus"/>
    <property type="evidence" value="ECO:0007669"/>
    <property type="project" value="UniProtKB-SubCell"/>
</dbReference>
<protein>
    <recommendedName>
        <fullName evidence="2 7">60S ribosomal export protein NMD3</fullName>
    </recommendedName>
</protein>
<comment type="similarity">
    <text evidence="1 7">Belongs to the NMD3 family.</text>
</comment>
<comment type="caution">
    <text evidence="12">The sequence shown here is derived from an EMBL/GenBank/DDBJ whole genome shotgun (WGS) entry which is preliminary data.</text>
</comment>
<evidence type="ECO:0000256" key="1">
    <source>
        <dbReference type="ARBA" id="ARBA00009794"/>
    </source>
</evidence>
<evidence type="ECO:0000256" key="4">
    <source>
        <dbReference type="ARBA" id="ARBA00022490"/>
    </source>
</evidence>
<feature type="region of interest" description="Disordered" evidence="8">
    <location>
        <begin position="471"/>
        <end position="503"/>
    </location>
</feature>
<dbReference type="InterPro" id="IPR007064">
    <property type="entry name" value="Nmd3_N"/>
</dbReference>
<comment type="function">
    <text evidence="7">Acts as an adapter for the XPO1/CRM1-mediated export of the 60S ribosomal subunit.</text>
</comment>
<dbReference type="Pfam" id="PF21192">
    <property type="entry name" value="OB_NMD3"/>
    <property type="match status" value="1"/>
</dbReference>
<dbReference type="InterPro" id="IPR039768">
    <property type="entry name" value="Nmd3"/>
</dbReference>
<accession>A0A9W9CT68</accession>
<name>A0A9W9CT68_9PEZI</name>
<evidence type="ECO:0000256" key="5">
    <source>
        <dbReference type="ARBA" id="ARBA00022927"/>
    </source>
</evidence>
<keyword evidence="6 7" id="KW-0539">Nucleus</keyword>
<feature type="domain" description="60S ribosomal export protein NMD3 SH3" evidence="11">
    <location>
        <begin position="259"/>
        <end position="306"/>
    </location>
</feature>
<proteinExistence type="inferred from homology"/>
<dbReference type="EMBL" id="JAPEVB010000007">
    <property type="protein sequence ID" value="KAJ4385782.1"/>
    <property type="molecule type" value="Genomic_DNA"/>
</dbReference>
<evidence type="ECO:0000313" key="13">
    <source>
        <dbReference type="Proteomes" id="UP001140453"/>
    </source>
</evidence>